<dbReference type="AlphaFoldDB" id="X0Z356"/>
<proteinExistence type="predicted"/>
<sequence>MIENLPTQRIFHVRAEELSPWIEVIDPATGLKHPKPKREIMYKDSWFDEGSIKKEFHWLGDLFDDIEFEYLQVRWSEMIITIVAEWY</sequence>
<organism evidence="1">
    <name type="scientific">marine sediment metagenome</name>
    <dbReference type="NCBI Taxonomy" id="412755"/>
    <lineage>
        <taxon>unclassified sequences</taxon>
        <taxon>metagenomes</taxon>
        <taxon>ecological metagenomes</taxon>
    </lineage>
</organism>
<protein>
    <submittedName>
        <fullName evidence="1">Uncharacterized protein</fullName>
    </submittedName>
</protein>
<dbReference type="EMBL" id="BART01006428">
    <property type="protein sequence ID" value="GAG63404.1"/>
    <property type="molecule type" value="Genomic_DNA"/>
</dbReference>
<comment type="caution">
    <text evidence="1">The sequence shown here is derived from an EMBL/GenBank/DDBJ whole genome shotgun (WGS) entry which is preliminary data.</text>
</comment>
<accession>X0Z356</accession>
<gene>
    <name evidence="1" type="ORF">S01H4_14667</name>
</gene>
<name>X0Z356_9ZZZZ</name>
<reference evidence="1" key="1">
    <citation type="journal article" date="2014" name="Front. Microbiol.">
        <title>High frequency of phylogenetically diverse reductive dehalogenase-homologous genes in deep subseafloor sedimentary metagenomes.</title>
        <authorList>
            <person name="Kawai M."/>
            <person name="Futagami T."/>
            <person name="Toyoda A."/>
            <person name="Takaki Y."/>
            <person name="Nishi S."/>
            <person name="Hori S."/>
            <person name="Arai W."/>
            <person name="Tsubouchi T."/>
            <person name="Morono Y."/>
            <person name="Uchiyama I."/>
            <person name="Ito T."/>
            <person name="Fujiyama A."/>
            <person name="Inagaki F."/>
            <person name="Takami H."/>
        </authorList>
    </citation>
    <scope>NUCLEOTIDE SEQUENCE</scope>
    <source>
        <strain evidence="1">Expedition CK06-06</strain>
    </source>
</reference>
<evidence type="ECO:0000313" key="1">
    <source>
        <dbReference type="EMBL" id="GAG63404.1"/>
    </source>
</evidence>